<dbReference type="AlphaFoldDB" id="A0A1Y2K7K6"/>
<evidence type="ECO:0000259" key="3">
    <source>
        <dbReference type="Pfam" id="PF25863"/>
    </source>
</evidence>
<dbReference type="InterPro" id="IPR058881">
    <property type="entry name" value="PglZ_2nd"/>
</dbReference>
<dbReference type="Pfam" id="PF08665">
    <property type="entry name" value="PglZ"/>
    <property type="match status" value="1"/>
</dbReference>
<proteinExistence type="predicted"/>
<dbReference type="InterPro" id="IPR058882">
    <property type="entry name" value="PglZ_C"/>
</dbReference>
<dbReference type="EMBL" id="LVJN01000015">
    <property type="protein sequence ID" value="OSM06738.1"/>
    <property type="molecule type" value="Genomic_DNA"/>
</dbReference>
<keyword evidence="5" id="KW-1185">Reference proteome</keyword>
<dbReference type="NCBIfam" id="NF033446">
    <property type="entry name" value="BREX_PglZ_2"/>
    <property type="match status" value="1"/>
</dbReference>
<organism evidence="4 5">
    <name type="scientific">Magnetofaba australis IT-1</name>
    <dbReference type="NCBI Taxonomy" id="1434232"/>
    <lineage>
        <taxon>Bacteria</taxon>
        <taxon>Pseudomonadati</taxon>
        <taxon>Pseudomonadota</taxon>
        <taxon>Magnetococcia</taxon>
        <taxon>Magnetococcales</taxon>
        <taxon>Magnetococcaceae</taxon>
        <taxon>Magnetofaba</taxon>
    </lineage>
</organism>
<sequence>MALREALVNHGGSDEVAVFLTSLDEKSLGLDVLARLWNQRIYSIQSWRIVRDLFAVDEIDARLDHQGWMADALLQAQPKEGFPPIPGQVLTADFAWQLLLRLYLGFDQRQVDAIELARWAKDASSVETYLTAPMEFRKSLPDWIALSAGDVGRIMLMALEEGHGKELLPLGLVCQVIFDASASGEAELATAAARLEERFLGGSSLKPEVGRGWGAAVSSVMEAELAKRELHATHAFQRRAEEILADIKADAFVAASPILPKGFERRLDAVASTIVRAISAKAGKKTLENLEGAAQFALDHRMAGVKPNRADSLKMAVRLVRWLEGSREHHVADSFPEAVEHYFSDSGFVDWARARIWDGDSNPELSKAYAKLANKVDEAREEENRRFGQLIAQWSTHAAPSTTVLWIEELLDRVVAPLAKDRPALLLVLDGMSVAVFRELLQDLHSQGWVELGHGEVGERKPVVAALPTRTEISRASLLCGQLTSGNSAKEKEGFKKHEGLRSISSAKFPPILYHKAELTESGGRGLSQEVRSQIAGTERRVIGVVINTVDDYLAKGGQFKESWTSETIVPLSQVLDAARESNRTVIITSDHGHVLERDLEYRAHEQSQERSRPVVGDPDDEEVIITGPRVWPEGERLIAPWSEKIRYATKKYGYHGGVSPQEVVVPLAVLHSGTQTTPEDWTETTSAWPAWWDKMEPEQPKPAAKKSKANKRVDSEPSAPNLFSGVEESLEESLKADGWIAALLLSEVYQEQKSMGARVALDDAKVRSFLVALDARGGKMTRAGLAKALEAPRMRFPGMLAALRRILNVDGFPILEVDENSDMVELDKKLLTTQFELKGPF</sequence>
<protein>
    <submittedName>
        <fullName evidence="4">Putative alkaline phosphatase domain-containing protein</fullName>
    </submittedName>
</protein>
<feature type="domain" description="Alkaline phosphatase-like protein PglZ C-terminal" evidence="3">
    <location>
        <begin position="737"/>
        <end position="837"/>
    </location>
</feature>
<name>A0A1Y2K7K6_9PROT</name>
<dbReference type="STRING" id="1434232.MAIT1_04724"/>
<dbReference type="Proteomes" id="UP000194003">
    <property type="component" value="Unassembled WGS sequence"/>
</dbReference>
<dbReference type="Pfam" id="PF25863">
    <property type="entry name" value="PglZ_C"/>
    <property type="match status" value="1"/>
</dbReference>
<evidence type="ECO:0000259" key="2">
    <source>
        <dbReference type="Pfam" id="PF25861"/>
    </source>
</evidence>
<dbReference type="Pfam" id="PF25861">
    <property type="entry name" value="PglZ_2nd"/>
    <property type="match status" value="1"/>
</dbReference>
<evidence type="ECO:0000313" key="5">
    <source>
        <dbReference type="Proteomes" id="UP000194003"/>
    </source>
</evidence>
<comment type="caution">
    <text evidence="4">The sequence shown here is derived from an EMBL/GenBank/DDBJ whole genome shotgun (WGS) entry which is preliminary data.</text>
</comment>
<gene>
    <name evidence="4" type="ORF">MAIT1_04724</name>
</gene>
<reference evidence="4 5" key="1">
    <citation type="journal article" date="2016" name="BMC Genomics">
        <title>Combined genomic and structural analyses of a cultured magnetotactic bacterium reveals its niche adaptation to a dynamic environment.</title>
        <authorList>
            <person name="Araujo A.C."/>
            <person name="Morillo V."/>
            <person name="Cypriano J."/>
            <person name="Teixeira L.C."/>
            <person name="Leao P."/>
            <person name="Lyra S."/>
            <person name="Almeida L.G."/>
            <person name="Bazylinski D.A."/>
            <person name="Vasconcellos A.T."/>
            <person name="Abreu F."/>
            <person name="Lins U."/>
        </authorList>
    </citation>
    <scope>NUCLEOTIDE SEQUENCE [LARGE SCALE GENOMIC DNA]</scope>
    <source>
        <strain evidence="4 5">IT-1</strain>
    </source>
</reference>
<feature type="domain" description="Alkaline phosphatase-like protein PglZ second" evidence="2">
    <location>
        <begin position="112"/>
        <end position="257"/>
    </location>
</feature>
<evidence type="ECO:0000256" key="1">
    <source>
        <dbReference type="SAM" id="MobiDB-lite"/>
    </source>
</evidence>
<dbReference type="InterPro" id="IPR047992">
    <property type="entry name" value="BREX_PglZ"/>
</dbReference>
<evidence type="ECO:0000313" key="4">
    <source>
        <dbReference type="EMBL" id="OSM06738.1"/>
    </source>
</evidence>
<accession>A0A1Y2K7K6</accession>
<feature type="region of interest" description="Disordered" evidence="1">
    <location>
        <begin position="695"/>
        <end position="721"/>
    </location>
</feature>